<gene>
    <name evidence="2" type="ORF">MEDL_51304</name>
</gene>
<dbReference type="EMBL" id="CAJPWZ010002497">
    <property type="protein sequence ID" value="CAG2238900.1"/>
    <property type="molecule type" value="Genomic_DNA"/>
</dbReference>
<evidence type="ECO:0000313" key="3">
    <source>
        <dbReference type="Proteomes" id="UP000683360"/>
    </source>
</evidence>
<keyword evidence="1" id="KW-0812">Transmembrane</keyword>
<feature type="transmembrane region" description="Helical" evidence="1">
    <location>
        <begin position="215"/>
        <end position="235"/>
    </location>
</feature>
<evidence type="ECO:0000313" key="2">
    <source>
        <dbReference type="EMBL" id="CAG2238900.1"/>
    </source>
</evidence>
<comment type="caution">
    <text evidence="2">The sequence shown here is derived from an EMBL/GenBank/DDBJ whole genome shotgun (WGS) entry which is preliminary data.</text>
</comment>
<organism evidence="2 3">
    <name type="scientific">Mytilus edulis</name>
    <name type="common">Blue mussel</name>
    <dbReference type="NCBI Taxonomy" id="6550"/>
    <lineage>
        <taxon>Eukaryota</taxon>
        <taxon>Metazoa</taxon>
        <taxon>Spiralia</taxon>
        <taxon>Lophotrochozoa</taxon>
        <taxon>Mollusca</taxon>
        <taxon>Bivalvia</taxon>
        <taxon>Autobranchia</taxon>
        <taxon>Pteriomorphia</taxon>
        <taxon>Mytilida</taxon>
        <taxon>Mytiloidea</taxon>
        <taxon>Mytilidae</taxon>
        <taxon>Mytilinae</taxon>
        <taxon>Mytilus</taxon>
    </lineage>
</organism>
<dbReference type="AlphaFoldDB" id="A0A8S3U8R2"/>
<evidence type="ECO:0000256" key="1">
    <source>
        <dbReference type="SAM" id="Phobius"/>
    </source>
</evidence>
<dbReference type="Proteomes" id="UP000683360">
    <property type="component" value="Unassembled WGS sequence"/>
</dbReference>
<keyword evidence="1" id="KW-1133">Transmembrane helix</keyword>
<sequence length="293" mass="33691">MIILVVSSQYAAYDLKCPDRPHRNIRANWLCNSKVEDYSCLLDLQNGSFKESCSFTSDFVRPGQKYVFSGRRKNTNCSNGRYQPFKFYSAELSMCALVKSICREEGQISFNDGSTKEDRHCSCDYTRGYTFLSRQNHQCFCNPGEADCSCYIANCSTIGQLSTDYECKSAPISTAICQPIVYTRPREDVNKFFVKKGMAQRYKRQDIRSLGSVRAIAIITVLLIIVDILIVIDFMNMSIVLRHKWNDFNCKQTDVDEDQSLADGGYSLMSNSLFHRIVYKRPILFFSQKFRLK</sequence>
<name>A0A8S3U8R2_MYTED</name>
<protein>
    <submittedName>
        <fullName evidence="2">Uncharacterized protein</fullName>
    </submittedName>
</protein>
<keyword evidence="1" id="KW-0472">Membrane</keyword>
<keyword evidence="3" id="KW-1185">Reference proteome</keyword>
<proteinExistence type="predicted"/>
<reference evidence="2" key="1">
    <citation type="submission" date="2021-03" db="EMBL/GenBank/DDBJ databases">
        <authorList>
            <person name="Bekaert M."/>
        </authorList>
    </citation>
    <scope>NUCLEOTIDE SEQUENCE</scope>
</reference>
<accession>A0A8S3U8R2</accession>
<dbReference type="OrthoDB" id="10475358at2759"/>